<reference evidence="4" key="1">
    <citation type="submission" date="2022-09" db="EMBL/GenBank/DDBJ databases">
        <title>Intensive care unit water sources are persistently colonized with multi-drug resistant bacteria and are the site of extensive horizontal gene transfer of antibiotic resistance genes.</title>
        <authorList>
            <person name="Diorio-Toth L."/>
        </authorList>
    </citation>
    <scope>NUCLEOTIDE SEQUENCE</scope>
    <source>
        <strain evidence="4">GD03676</strain>
    </source>
</reference>
<sequence length="500" mass="53513">MSSFILQGGLVLRAWDQPARHESILIENGRIARFLACDAQLSGVPVVDATSMLIHPGLINAHAHSHTTLTKGTADRWSLELLLASGAGIYGGRSARDRYLSTLLGAAELALKGCTAIYDMCLEMPLPTVAGMRSTASAYQDVGTRAVIAPMLADISFWEAIPGLADELAPDLRQRLTAGLPASGDLLGAVRAILDQWDSPLQRPALGPTIPLHGSDALWTGCRDLAQEYGLAMQVHLQESKVQALAGAQHYGRSLTAHLDDLGVLGPHFTAAHGVWLDGDDMRRLGIAGASVSHNPGSNMILGSGLADVRAMIEHGINVALGTDGANCADNLNMYESMRTALRVSHVRTPRMEQWLSAPEVFRMATENGAQALGLEGVGRLAEGYHADLVMLDLGHVNWLPTNDVISQLVQSEDGTAVHSVMVAGKWIVRDGELTNVALRELRGEIQSALADLRNRNGDQLALFERLKPVLSSFCPAMMRKPYTVERFGAAYPAAGDPPG</sequence>
<dbReference type="InterPro" id="IPR006680">
    <property type="entry name" value="Amidohydro-rel"/>
</dbReference>
<dbReference type="PANTHER" id="PTHR43794:SF11">
    <property type="entry name" value="AMIDOHYDROLASE-RELATED DOMAIN-CONTAINING PROTEIN"/>
    <property type="match status" value="1"/>
</dbReference>
<dbReference type="InterPro" id="IPR032466">
    <property type="entry name" value="Metal_Hydrolase"/>
</dbReference>
<dbReference type="SUPFAM" id="SSF51338">
    <property type="entry name" value="Composite domain of metallo-dependent hydrolases"/>
    <property type="match status" value="1"/>
</dbReference>
<dbReference type="Proteomes" id="UP001161276">
    <property type="component" value="Unassembled WGS sequence"/>
</dbReference>
<keyword evidence="2" id="KW-0378">Hydrolase</keyword>
<evidence type="ECO:0000313" key="4">
    <source>
        <dbReference type="EMBL" id="MDH2052392.1"/>
    </source>
</evidence>
<dbReference type="EMBL" id="JAOCKG010000007">
    <property type="protein sequence ID" value="MDH2052392.1"/>
    <property type="molecule type" value="Genomic_DNA"/>
</dbReference>
<evidence type="ECO:0000256" key="2">
    <source>
        <dbReference type="ARBA" id="ARBA00022801"/>
    </source>
</evidence>
<dbReference type="SUPFAM" id="SSF51556">
    <property type="entry name" value="Metallo-dependent hydrolases"/>
    <property type="match status" value="1"/>
</dbReference>
<organism evidence="4 5">
    <name type="scientific">Achromobacter marplatensis</name>
    <dbReference type="NCBI Taxonomy" id="470868"/>
    <lineage>
        <taxon>Bacteria</taxon>
        <taxon>Pseudomonadati</taxon>
        <taxon>Pseudomonadota</taxon>
        <taxon>Betaproteobacteria</taxon>
        <taxon>Burkholderiales</taxon>
        <taxon>Alcaligenaceae</taxon>
        <taxon>Achromobacter</taxon>
    </lineage>
</organism>
<protein>
    <submittedName>
        <fullName evidence="4">Amidohydrolase family protein</fullName>
    </submittedName>
</protein>
<comment type="caution">
    <text evidence="4">The sequence shown here is derived from an EMBL/GenBank/DDBJ whole genome shotgun (WGS) entry which is preliminary data.</text>
</comment>
<accession>A0AA42WE93</accession>
<dbReference type="Pfam" id="PF01979">
    <property type="entry name" value="Amidohydro_1"/>
    <property type="match status" value="1"/>
</dbReference>
<dbReference type="AlphaFoldDB" id="A0AA42WE93"/>
<name>A0AA42WE93_9BURK</name>
<dbReference type="Gene3D" id="3.20.20.140">
    <property type="entry name" value="Metal-dependent hydrolases"/>
    <property type="match status" value="1"/>
</dbReference>
<evidence type="ECO:0000256" key="1">
    <source>
        <dbReference type="ARBA" id="ARBA00006745"/>
    </source>
</evidence>
<dbReference type="InterPro" id="IPR011059">
    <property type="entry name" value="Metal-dep_hydrolase_composite"/>
</dbReference>
<dbReference type="PANTHER" id="PTHR43794">
    <property type="entry name" value="AMINOHYDROLASE SSNA-RELATED"/>
    <property type="match status" value="1"/>
</dbReference>
<comment type="similarity">
    <text evidence="1">Belongs to the metallo-dependent hydrolases superfamily. ATZ/TRZ family.</text>
</comment>
<evidence type="ECO:0000313" key="5">
    <source>
        <dbReference type="Proteomes" id="UP001161276"/>
    </source>
</evidence>
<dbReference type="InterPro" id="IPR050287">
    <property type="entry name" value="MTA/SAH_deaminase"/>
</dbReference>
<dbReference type="Gene3D" id="2.30.40.10">
    <property type="entry name" value="Urease, subunit C, domain 1"/>
    <property type="match status" value="1"/>
</dbReference>
<feature type="domain" description="Amidohydrolase-related" evidence="3">
    <location>
        <begin position="54"/>
        <end position="428"/>
    </location>
</feature>
<dbReference type="GO" id="GO:0016810">
    <property type="term" value="F:hydrolase activity, acting on carbon-nitrogen (but not peptide) bonds"/>
    <property type="evidence" value="ECO:0007669"/>
    <property type="project" value="InterPro"/>
</dbReference>
<gene>
    <name evidence="4" type="ORF">N5K24_18450</name>
</gene>
<proteinExistence type="inferred from homology"/>
<dbReference type="RefSeq" id="WP_280027894.1">
    <property type="nucleotide sequence ID" value="NZ_JAOCKG010000007.1"/>
</dbReference>
<evidence type="ECO:0000259" key="3">
    <source>
        <dbReference type="Pfam" id="PF01979"/>
    </source>
</evidence>